<dbReference type="EnsemblPlants" id="ONIVA01G43840.1">
    <property type="protein sequence ID" value="ONIVA01G43840.1"/>
    <property type="gene ID" value="ONIVA01G43840"/>
</dbReference>
<keyword evidence="3" id="KW-1185">Reference proteome</keyword>
<evidence type="ECO:0000313" key="2">
    <source>
        <dbReference type="EnsemblPlants" id="ONIVA01G43840.1"/>
    </source>
</evidence>
<reference evidence="2" key="2">
    <citation type="submission" date="2018-04" db="EMBL/GenBank/DDBJ databases">
        <title>OnivRS2 (Oryza nivara Reference Sequence Version 2).</title>
        <authorList>
            <person name="Zhang J."/>
            <person name="Kudrna D."/>
            <person name="Lee S."/>
            <person name="Talag J."/>
            <person name="Rajasekar S."/>
            <person name="Welchert J."/>
            <person name="Hsing Y.-I."/>
            <person name="Wing R.A."/>
        </authorList>
    </citation>
    <scope>NUCLEOTIDE SEQUENCE [LARGE SCALE GENOMIC DNA]</scope>
</reference>
<name>A0A0E0FWF3_ORYNI</name>
<dbReference type="HOGENOM" id="CLU_2363318_0_0_1"/>
<dbReference type="Proteomes" id="UP000006591">
    <property type="component" value="Chromosome 1"/>
</dbReference>
<dbReference type="Gramene" id="ONIVA01G43840.1">
    <property type="protein sequence ID" value="ONIVA01G43840.1"/>
    <property type="gene ID" value="ONIVA01G43840"/>
</dbReference>
<organism evidence="2">
    <name type="scientific">Oryza nivara</name>
    <name type="common">Indian wild rice</name>
    <name type="synonym">Oryza sativa f. spontanea</name>
    <dbReference type="NCBI Taxonomy" id="4536"/>
    <lineage>
        <taxon>Eukaryota</taxon>
        <taxon>Viridiplantae</taxon>
        <taxon>Streptophyta</taxon>
        <taxon>Embryophyta</taxon>
        <taxon>Tracheophyta</taxon>
        <taxon>Spermatophyta</taxon>
        <taxon>Magnoliopsida</taxon>
        <taxon>Liliopsida</taxon>
        <taxon>Poales</taxon>
        <taxon>Poaceae</taxon>
        <taxon>BOP clade</taxon>
        <taxon>Oryzoideae</taxon>
        <taxon>Oryzeae</taxon>
        <taxon>Oryzinae</taxon>
        <taxon>Oryza</taxon>
    </lineage>
</organism>
<accession>A0A0E0FWF3</accession>
<evidence type="ECO:0000313" key="3">
    <source>
        <dbReference type="Proteomes" id="UP000006591"/>
    </source>
</evidence>
<feature type="region of interest" description="Disordered" evidence="1">
    <location>
        <begin position="54"/>
        <end position="77"/>
    </location>
</feature>
<dbReference type="AlphaFoldDB" id="A0A0E0FWF3"/>
<proteinExistence type="predicted"/>
<reference evidence="2" key="1">
    <citation type="submission" date="2015-04" db="UniProtKB">
        <authorList>
            <consortium name="EnsemblPlants"/>
        </authorList>
    </citation>
    <scope>IDENTIFICATION</scope>
    <source>
        <strain evidence="2">SL10</strain>
    </source>
</reference>
<evidence type="ECO:0000256" key="1">
    <source>
        <dbReference type="SAM" id="MobiDB-lite"/>
    </source>
</evidence>
<sequence length="96" mass="11034">MSRSLARSLLLAVLCAVLWSGLWLRARRTSGARLMAASSRHRALPGFRRSLWRHGKTASSSRDMNDDTSHGRWSWQLPSKRTKTEGFFFRNENSEL</sequence>
<protein>
    <submittedName>
        <fullName evidence="2">Uncharacterized protein</fullName>
    </submittedName>
</protein>